<dbReference type="EMBL" id="JAJEPR010000073">
    <property type="protein sequence ID" value="MCC2191572.1"/>
    <property type="molecule type" value="Genomic_DNA"/>
</dbReference>
<feature type="domain" description="LysM" evidence="3">
    <location>
        <begin position="496"/>
        <end position="543"/>
    </location>
</feature>
<dbReference type="PANTHER" id="PTHR34700">
    <property type="entry name" value="POTASSIUM BINDING PROTEIN KBP"/>
    <property type="match status" value="1"/>
</dbReference>
<evidence type="ECO:0000313" key="4">
    <source>
        <dbReference type="EMBL" id="MCC2191572.1"/>
    </source>
</evidence>
<feature type="compositionally biased region" description="Polar residues" evidence="1">
    <location>
        <begin position="409"/>
        <end position="423"/>
    </location>
</feature>
<dbReference type="InterPro" id="IPR052196">
    <property type="entry name" value="Bact_Kbp"/>
</dbReference>
<name>A0AAE3DVT2_9FIRM</name>
<dbReference type="AlphaFoldDB" id="A0AAE3DVT2"/>
<dbReference type="PROSITE" id="PS51782">
    <property type="entry name" value="LYSM"/>
    <property type="match status" value="1"/>
</dbReference>
<keyword evidence="2" id="KW-0812">Transmembrane</keyword>
<feature type="region of interest" description="Disordered" evidence="1">
    <location>
        <begin position="409"/>
        <end position="438"/>
    </location>
</feature>
<feature type="transmembrane region" description="Helical" evidence="2">
    <location>
        <begin position="292"/>
        <end position="312"/>
    </location>
</feature>
<comment type="caution">
    <text evidence="4">The sequence shown here is derived from an EMBL/GenBank/DDBJ whole genome shotgun (WGS) entry which is preliminary data.</text>
</comment>
<dbReference type="CDD" id="cd00118">
    <property type="entry name" value="LysM"/>
    <property type="match status" value="1"/>
</dbReference>
<protein>
    <submittedName>
        <fullName evidence="4">LysM peptidoglycan-binding domain-containing protein</fullName>
    </submittedName>
</protein>
<dbReference type="InterPro" id="IPR018392">
    <property type="entry name" value="LysM"/>
</dbReference>
<organism evidence="4 5">
    <name type="scientific">Fusicatenibacter faecihominis</name>
    <dbReference type="NCBI Taxonomy" id="2881276"/>
    <lineage>
        <taxon>Bacteria</taxon>
        <taxon>Bacillati</taxon>
        <taxon>Bacillota</taxon>
        <taxon>Clostridia</taxon>
        <taxon>Lachnospirales</taxon>
        <taxon>Lachnospiraceae</taxon>
        <taxon>Fusicatenibacter</taxon>
    </lineage>
</organism>
<evidence type="ECO:0000256" key="2">
    <source>
        <dbReference type="SAM" id="Phobius"/>
    </source>
</evidence>
<gene>
    <name evidence="4" type="ORF">LKD71_17580</name>
</gene>
<dbReference type="Gene3D" id="3.10.350.10">
    <property type="entry name" value="LysM domain"/>
    <property type="match status" value="1"/>
</dbReference>
<keyword evidence="5" id="KW-1185">Reference proteome</keyword>
<proteinExistence type="predicted"/>
<dbReference type="RefSeq" id="WP_227616381.1">
    <property type="nucleotide sequence ID" value="NZ_JAJEPR010000073.1"/>
</dbReference>
<evidence type="ECO:0000256" key="1">
    <source>
        <dbReference type="SAM" id="MobiDB-lite"/>
    </source>
</evidence>
<dbReference type="PANTHER" id="PTHR34700:SF4">
    <property type="entry name" value="PHAGE-LIKE ELEMENT PBSX PROTEIN XKDP"/>
    <property type="match status" value="1"/>
</dbReference>
<feature type="compositionally biased region" description="Basic and acidic residues" evidence="1">
    <location>
        <begin position="255"/>
        <end position="283"/>
    </location>
</feature>
<reference evidence="4 5" key="1">
    <citation type="submission" date="2021-10" db="EMBL/GenBank/DDBJ databases">
        <title>Anaerobic single-cell dispensing facilitates the cultivation of human gut bacteria.</title>
        <authorList>
            <person name="Afrizal A."/>
        </authorList>
    </citation>
    <scope>NUCLEOTIDE SEQUENCE [LARGE SCALE GENOMIC DNA]</scope>
    <source>
        <strain evidence="4 5">CLA-AA-H277</strain>
    </source>
</reference>
<feature type="region of interest" description="Disordered" evidence="1">
    <location>
        <begin position="229"/>
        <end position="283"/>
    </location>
</feature>
<evidence type="ECO:0000313" key="5">
    <source>
        <dbReference type="Proteomes" id="UP001197875"/>
    </source>
</evidence>
<keyword evidence="2" id="KW-0472">Membrane</keyword>
<dbReference type="InterPro" id="IPR036779">
    <property type="entry name" value="LysM_dom_sf"/>
</dbReference>
<feature type="compositionally biased region" description="Basic and acidic residues" evidence="1">
    <location>
        <begin position="229"/>
        <end position="247"/>
    </location>
</feature>
<evidence type="ECO:0000259" key="3">
    <source>
        <dbReference type="PROSITE" id="PS51782"/>
    </source>
</evidence>
<dbReference type="Pfam" id="PF01476">
    <property type="entry name" value="LysM"/>
    <property type="match status" value="1"/>
</dbReference>
<accession>A0AAE3DVT2</accession>
<dbReference type="Proteomes" id="UP001197875">
    <property type="component" value="Unassembled WGS sequence"/>
</dbReference>
<dbReference type="SMART" id="SM00257">
    <property type="entry name" value="LysM"/>
    <property type="match status" value="1"/>
</dbReference>
<dbReference type="SUPFAM" id="SSF54106">
    <property type="entry name" value="LysM domain"/>
    <property type="match status" value="1"/>
</dbReference>
<sequence>MSSKEKEKRDFPRNIRQIGDPGKEKRIYLEDYAVAYLREVKGAVLFGELVRIKGARCYFISGAVEVPEGDFSEENWNYVTEEAGKSFEGLSVIGWFLRAEEIPEELNEEDMHVYKEHFPGREAVLVVYNELDQEEAVYLTLDGFLQKQAGHYIYYEKNPEMQEYLVSRNLGKSVEKEAVISDEAIHSFRRILGAKKQEKESVEKEEIAEEQQSAASLPLKSFWKREVQAEGKEEKTPEVEKKEEAKGAELQPKTIAKEKPEKTEEPAVEKPVKNAGKEKSDRESPKIRTLHFLYTASTFLVLTILVIGVTMINNYDQMKKMEQTMARMTEGAMVSGRVVETEKMVIDGRTGETELLPGILTESEQSSEPETDVENAGMAVNQSENAGEAVNTLSDGAEASGVQTGTLMDQQGSLGQQTGTPGQAATAPEQKSGMDENTDSAQILAQSAGTQQEGALTQQETEAETAASVSAGITDSSQEAAVSALPDQAPAHASQAVYTVKFGDTLADICNRYYGSTDRLQELCDLNGIMNPNAILPGQKLVLP</sequence>
<keyword evidence="2" id="KW-1133">Transmembrane helix</keyword>